<gene>
    <name evidence="25" type="ORF">N8M53_14635</name>
</gene>
<dbReference type="EC" id="2.7.1.107" evidence="3 24"/>
<keyword evidence="8 24" id="KW-0808">Transferase</keyword>
<feature type="transmembrane region" description="Helical" evidence="24">
    <location>
        <begin position="106"/>
        <end position="127"/>
    </location>
</feature>
<dbReference type="Proteomes" id="UP001164748">
    <property type="component" value="Plasmid unnamed"/>
</dbReference>
<keyword evidence="13 22" id="KW-0067">ATP-binding</keyword>
<comment type="subcellular location">
    <subcellularLocation>
        <location evidence="1 24">Cell inner membrane</location>
        <topology evidence="1 24">Multi-pass membrane protein</topology>
    </subcellularLocation>
</comment>
<dbReference type="InterPro" id="IPR036945">
    <property type="entry name" value="DAGK_sf"/>
</dbReference>
<feature type="transmembrane region" description="Helical" evidence="24">
    <location>
        <begin position="65"/>
        <end position="86"/>
    </location>
</feature>
<feature type="binding site" evidence="21">
    <location>
        <position position="105"/>
    </location>
    <ligand>
        <name>substrate</name>
    </ligand>
</feature>
<dbReference type="InterPro" id="IPR000829">
    <property type="entry name" value="DAGK"/>
</dbReference>
<dbReference type="GO" id="GO:0005886">
    <property type="term" value="C:plasma membrane"/>
    <property type="evidence" value="ECO:0007669"/>
    <property type="project" value="UniProtKB-SubCell"/>
</dbReference>
<feature type="binding site" evidence="23">
    <location>
        <position position="35"/>
    </location>
    <ligand>
        <name>a divalent metal cation</name>
        <dbReference type="ChEBI" id="CHEBI:60240"/>
    </ligand>
</feature>
<evidence type="ECO:0000256" key="24">
    <source>
        <dbReference type="RuleBase" id="RU363065"/>
    </source>
</evidence>
<dbReference type="PANTHER" id="PTHR34299">
    <property type="entry name" value="DIACYLGLYCEROL KINASE"/>
    <property type="match status" value="1"/>
</dbReference>
<evidence type="ECO:0000256" key="1">
    <source>
        <dbReference type="ARBA" id="ARBA00004429"/>
    </source>
</evidence>
<dbReference type="GO" id="GO:0004143">
    <property type="term" value="F:ATP-dependent diacylglycerol kinase activity"/>
    <property type="evidence" value="ECO:0007669"/>
    <property type="project" value="UniProtKB-EC"/>
</dbReference>
<dbReference type="PANTHER" id="PTHR34299:SF1">
    <property type="entry name" value="DIACYLGLYCEROL KINASE"/>
    <property type="match status" value="1"/>
</dbReference>
<keyword evidence="6" id="KW-0444">Lipid biosynthesis</keyword>
<comment type="cofactor">
    <cofactor evidence="23">
        <name>Mg(2+)</name>
        <dbReference type="ChEBI" id="CHEBI:18420"/>
    </cofactor>
    <text evidence="23">Mn(2+), Zn(2+), Cd(2+) and Co(2+) support activity to lesser extents.</text>
</comment>
<evidence type="ECO:0000313" key="26">
    <source>
        <dbReference type="Proteomes" id="UP001164748"/>
    </source>
</evidence>
<keyword evidence="16 24" id="KW-0443">Lipid metabolism</keyword>
<proteinExistence type="inferred from homology"/>
<evidence type="ECO:0000256" key="21">
    <source>
        <dbReference type="PIRSR" id="PIRSR600829-2"/>
    </source>
</evidence>
<feature type="binding site" evidence="23">
    <location>
        <position position="83"/>
    </location>
    <ligand>
        <name>a divalent metal cation</name>
        <dbReference type="ChEBI" id="CHEBI:60240"/>
    </ligand>
</feature>
<evidence type="ECO:0000256" key="16">
    <source>
        <dbReference type="ARBA" id="ARBA00023098"/>
    </source>
</evidence>
<evidence type="ECO:0000256" key="13">
    <source>
        <dbReference type="ARBA" id="ARBA00022840"/>
    </source>
</evidence>
<name>A0AA47KN63_9GAMM</name>
<dbReference type="AlphaFoldDB" id="A0AA47KN63"/>
<accession>A0AA47KN63</accession>
<dbReference type="CDD" id="cd14264">
    <property type="entry name" value="DAGK_IM"/>
    <property type="match status" value="1"/>
</dbReference>
<keyword evidence="19 24" id="KW-1208">Phospholipid metabolism</keyword>
<dbReference type="PROSITE" id="PS01069">
    <property type="entry name" value="DAGK_PROKAR"/>
    <property type="match status" value="1"/>
</dbReference>
<keyword evidence="10 23" id="KW-0479">Metal-binding</keyword>
<dbReference type="Gene3D" id="1.10.287.3610">
    <property type="match status" value="1"/>
</dbReference>
<evidence type="ECO:0000256" key="8">
    <source>
        <dbReference type="ARBA" id="ARBA00022679"/>
    </source>
</evidence>
<dbReference type="GO" id="GO:0005524">
    <property type="term" value="F:ATP binding"/>
    <property type="evidence" value="ECO:0007669"/>
    <property type="project" value="UniProtKB-KW"/>
</dbReference>
<evidence type="ECO:0000256" key="15">
    <source>
        <dbReference type="ARBA" id="ARBA00022989"/>
    </source>
</evidence>
<evidence type="ECO:0000256" key="23">
    <source>
        <dbReference type="PIRSR" id="PIRSR600829-4"/>
    </source>
</evidence>
<evidence type="ECO:0000256" key="11">
    <source>
        <dbReference type="ARBA" id="ARBA00022741"/>
    </source>
</evidence>
<evidence type="ECO:0000256" key="3">
    <source>
        <dbReference type="ARBA" id="ARBA00012133"/>
    </source>
</evidence>
<keyword evidence="7 24" id="KW-0997">Cell inner membrane</keyword>
<feature type="binding site" evidence="21">
    <location>
        <begin position="20"/>
        <end position="25"/>
    </location>
    <ligand>
        <name>substrate</name>
    </ligand>
</feature>
<evidence type="ECO:0000256" key="9">
    <source>
        <dbReference type="ARBA" id="ARBA00022692"/>
    </source>
</evidence>
<dbReference type="GO" id="GO:0006654">
    <property type="term" value="P:phosphatidic acid biosynthetic process"/>
    <property type="evidence" value="ECO:0007669"/>
    <property type="project" value="InterPro"/>
</dbReference>
<comment type="function">
    <text evidence="24">Catalyzes the ATP-dependent phosphorylation of sn-l,2-diacylglycerol (DAG) to phosphatidic acid. Involved in the recycling of diacylglycerol produced as a by-product during membrane-derived oligosaccharide (MDO) biosynthesis.</text>
</comment>
<keyword evidence="25" id="KW-0614">Plasmid</keyword>
<keyword evidence="15 24" id="KW-1133">Transmembrane helix</keyword>
<sequence length="133" mass="14469">MGANTSPSEKPRGLIRIIKATGYSWAGLKAAYHHEAAIRQEVVLLAAALAVLLWLQLPLTESLMMFGVIVLVIIVELLNSAIEAVVDRVGEERHELSGRAKDIGSAAVFVSLLLAGVVWLTILWHHFGVPLIR</sequence>
<comment type="catalytic activity">
    <reaction evidence="24">
        <text>a 1,2-diacyl-sn-glycerol + ATP = a 1,2-diacyl-sn-glycero-3-phosphate + ADP + H(+)</text>
        <dbReference type="Rhea" id="RHEA:10272"/>
        <dbReference type="ChEBI" id="CHEBI:15378"/>
        <dbReference type="ChEBI" id="CHEBI:17815"/>
        <dbReference type="ChEBI" id="CHEBI:30616"/>
        <dbReference type="ChEBI" id="CHEBI:58608"/>
        <dbReference type="ChEBI" id="CHEBI:456216"/>
        <dbReference type="EC" id="2.7.1.107"/>
    </reaction>
</comment>
<evidence type="ECO:0000256" key="19">
    <source>
        <dbReference type="ARBA" id="ARBA00023264"/>
    </source>
</evidence>
<feature type="binding site" evidence="22">
    <location>
        <position position="16"/>
    </location>
    <ligand>
        <name>ATP</name>
        <dbReference type="ChEBI" id="CHEBI:30616"/>
    </ligand>
</feature>
<keyword evidence="12 24" id="KW-0418">Kinase</keyword>
<dbReference type="RefSeq" id="WP_269580097.1">
    <property type="nucleotide sequence ID" value="NZ_CP114589.1"/>
</dbReference>
<evidence type="ECO:0000256" key="18">
    <source>
        <dbReference type="ARBA" id="ARBA00023209"/>
    </source>
</evidence>
<dbReference type="EMBL" id="CP114589">
    <property type="protein sequence ID" value="WBA10045.1"/>
    <property type="molecule type" value="Genomic_DNA"/>
</dbReference>
<feature type="binding site" evidence="22">
    <location>
        <begin position="101"/>
        <end position="102"/>
    </location>
    <ligand>
        <name>ATP</name>
        <dbReference type="ChEBI" id="CHEBI:30616"/>
    </ligand>
</feature>
<dbReference type="Pfam" id="PF01219">
    <property type="entry name" value="DAGK_prokar"/>
    <property type="match status" value="1"/>
</dbReference>
<evidence type="ECO:0000256" key="4">
    <source>
        <dbReference type="ARBA" id="ARBA00017575"/>
    </source>
</evidence>
<keyword evidence="18" id="KW-0594">Phospholipid biosynthesis</keyword>
<evidence type="ECO:0000256" key="2">
    <source>
        <dbReference type="ARBA" id="ARBA00005967"/>
    </source>
</evidence>
<feature type="active site" description="Proton acceptor" evidence="20">
    <location>
        <position position="76"/>
    </location>
</feature>
<evidence type="ECO:0000256" key="22">
    <source>
        <dbReference type="PIRSR" id="PIRSR600829-3"/>
    </source>
</evidence>
<feature type="binding site" evidence="22">
    <location>
        <position position="35"/>
    </location>
    <ligand>
        <name>ATP</name>
        <dbReference type="ChEBI" id="CHEBI:30616"/>
    </ligand>
</feature>
<feature type="binding site" evidence="21">
    <location>
        <begin position="119"/>
        <end position="124"/>
    </location>
    <ligand>
        <name>substrate</name>
    </ligand>
</feature>
<evidence type="ECO:0000256" key="5">
    <source>
        <dbReference type="ARBA" id="ARBA00022475"/>
    </source>
</evidence>
<organism evidence="25 26">
    <name type="scientific">Salinivibrio kushneri</name>
    <dbReference type="NCBI Taxonomy" id="1908198"/>
    <lineage>
        <taxon>Bacteria</taxon>
        <taxon>Pseudomonadati</taxon>
        <taxon>Pseudomonadota</taxon>
        <taxon>Gammaproteobacteria</taxon>
        <taxon>Vibrionales</taxon>
        <taxon>Vibrionaceae</taxon>
        <taxon>Salinivibrio</taxon>
    </lineage>
</organism>
<dbReference type="InterPro" id="IPR033718">
    <property type="entry name" value="DAGK_prok"/>
</dbReference>
<keyword evidence="17 24" id="KW-0472">Membrane</keyword>
<feature type="binding site" evidence="22">
    <location>
        <begin position="92"/>
        <end position="94"/>
    </location>
    <ligand>
        <name>ATP</name>
        <dbReference type="ChEBI" id="CHEBI:30616"/>
    </ligand>
</feature>
<dbReference type="GO" id="GO:0046872">
    <property type="term" value="F:metal ion binding"/>
    <property type="evidence" value="ECO:0007669"/>
    <property type="project" value="UniProtKB-KW"/>
</dbReference>
<evidence type="ECO:0000256" key="6">
    <source>
        <dbReference type="ARBA" id="ARBA00022516"/>
    </source>
</evidence>
<keyword evidence="11 22" id="KW-0547">Nucleotide-binding</keyword>
<reference evidence="25" key="1">
    <citation type="submission" date="2022-09" db="EMBL/GenBank/DDBJ databases">
        <authorList>
            <person name="Li Z.-J."/>
        </authorList>
    </citation>
    <scope>NUCLEOTIDE SEQUENCE</scope>
    <source>
        <strain evidence="25">TGB11</strain>
        <plasmid evidence="25">unnamed</plasmid>
    </source>
</reference>
<geneLocation type="plasmid" evidence="25 26">
    <name>unnamed</name>
</geneLocation>
<evidence type="ECO:0000313" key="25">
    <source>
        <dbReference type="EMBL" id="WBA10045.1"/>
    </source>
</evidence>
<keyword evidence="9 24" id="KW-0812">Transmembrane</keyword>
<feature type="binding site" evidence="22">
    <location>
        <position position="23"/>
    </location>
    <ligand>
        <name>ATP</name>
        <dbReference type="ChEBI" id="CHEBI:30616"/>
    </ligand>
</feature>
<evidence type="ECO:0000256" key="7">
    <source>
        <dbReference type="ARBA" id="ARBA00022519"/>
    </source>
</evidence>
<evidence type="ECO:0000256" key="10">
    <source>
        <dbReference type="ARBA" id="ARBA00022723"/>
    </source>
</evidence>
<feature type="binding site" evidence="21">
    <location>
        <position position="76"/>
    </location>
    <ligand>
        <name>substrate</name>
    </ligand>
</feature>
<evidence type="ECO:0000256" key="12">
    <source>
        <dbReference type="ARBA" id="ARBA00022777"/>
    </source>
</evidence>
<keyword evidence="5" id="KW-1003">Cell membrane</keyword>
<feature type="binding site" evidence="22">
    <location>
        <position position="83"/>
    </location>
    <ligand>
        <name>ATP</name>
        <dbReference type="ChEBI" id="CHEBI:30616"/>
    </ligand>
</feature>
<keyword evidence="14 23" id="KW-0460">Magnesium</keyword>
<feature type="binding site" evidence="21">
    <location>
        <position position="16"/>
    </location>
    <ligand>
        <name>substrate</name>
    </ligand>
</feature>
<evidence type="ECO:0000256" key="20">
    <source>
        <dbReference type="PIRSR" id="PIRSR600829-1"/>
    </source>
</evidence>
<protein>
    <recommendedName>
        <fullName evidence="4 24">Diacylglycerol kinase</fullName>
        <ecNumber evidence="3 24">2.7.1.107</ecNumber>
    </recommendedName>
</protein>
<comment type="similarity">
    <text evidence="2 24">Belongs to the bacterial diacylglycerol kinase family.</text>
</comment>
<evidence type="ECO:0000256" key="14">
    <source>
        <dbReference type="ARBA" id="ARBA00022842"/>
    </source>
</evidence>
<feature type="transmembrane region" description="Helical" evidence="24">
    <location>
        <begin position="42"/>
        <end position="59"/>
    </location>
</feature>
<feature type="binding site" evidence="21">
    <location>
        <begin position="37"/>
        <end position="41"/>
    </location>
    <ligand>
        <name>substrate</name>
    </ligand>
</feature>
<evidence type="ECO:0000256" key="17">
    <source>
        <dbReference type="ARBA" id="ARBA00023136"/>
    </source>
</evidence>